<name>A0A8J5TLS5_HOMAM</name>
<accession>A0A8J5TLS5</accession>
<keyword evidence="3" id="KW-1185">Reference proteome</keyword>
<evidence type="ECO:0000313" key="3">
    <source>
        <dbReference type="Proteomes" id="UP000747542"/>
    </source>
</evidence>
<feature type="domain" description="Brix" evidence="1">
    <location>
        <begin position="233"/>
        <end position="415"/>
    </location>
</feature>
<dbReference type="PANTHER" id="PTHR22734:SF2">
    <property type="entry name" value="U3 SMALL NUCLEOLAR RIBONUCLEOPROTEIN PROTEIN IMP4"/>
    <property type="match status" value="1"/>
</dbReference>
<evidence type="ECO:0000259" key="1">
    <source>
        <dbReference type="PROSITE" id="PS50833"/>
    </source>
</evidence>
<sequence>MEHQDIAKNAMPPPQSPKITVGRAEFNMQQSQVKDTYRQLLTGDPLTKKQRLLEGSDISSNIILETAATNHEDATVHSNPVAIWKSCSSQVVNELEIASQEWLSSWCQLNEEENAAMNHIQDLFKTSQEINIGFRQQSEFSLRRQARLRREYLYRKSIEDRHATMQQRKEKIKESLREGKEIPTTLQSKALKLMADGDWDDPGPQLAVELGGEAAGGSTNVDDEYRWAGIDDPKVVVTTSRDPSSKLKQFAKEIKILFPNSQRINRGNYESKQLIDACRANEVTDFVVLHETRGNPDGLVISHLPNGPTAYFTLADVVMRHDIPNIGTMSEQYPHLIFHNFKSKLGTRTLNILKYLFPVPKDDSQRIVSFTNWDDWILFRQHTFKKVDGGKDYDLKEIGPRFSMKLFRIIMGTIEQARAADTEFVLRPYMNTARKRRLLSDDDPW</sequence>
<evidence type="ECO:0000313" key="2">
    <source>
        <dbReference type="EMBL" id="KAG7175038.1"/>
    </source>
</evidence>
<dbReference type="Proteomes" id="UP000747542">
    <property type="component" value="Unassembled WGS sequence"/>
</dbReference>
<dbReference type="FunFam" id="3.40.50.10480:FF:000001">
    <property type="entry name" value="IMP4, U3 small nucleolar ribonucleoprotein"/>
    <property type="match status" value="1"/>
</dbReference>
<dbReference type="GO" id="GO:0034457">
    <property type="term" value="C:Mpp10 complex"/>
    <property type="evidence" value="ECO:0007669"/>
    <property type="project" value="UniProtKB-ARBA"/>
</dbReference>
<dbReference type="Gene3D" id="3.40.50.10480">
    <property type="entry name" value="Probable brix-domain ribosomal biogenesis protein"/>
    <property type="match status" value="1"/>
</dbReference>
<proteinExistence type="predicted"/>
<dbReference type="EMBL" id="JAHLQT010006356">
    <property type="protein sequence ID" value="KAG7175038.1"/>
    <property type="molecule type" value="Genomic_DNA"/>
</dbReference>
<dbReference type="GO" id="GO:0042274">
    <property type="term" value="P:ribosomal small subunit biogenesis"/>
    <property type="evidence" value="ECO:0007669"/>
    <property type="project" value="UniProtKB-ARBA"/>
</dbReference>
<dbReference type="PROSITE" id="PS50833">
    <property type="entry name" value="BRIX"/>
    <property type="match status" value="1"/>
</dbReference>
<organism evidence="2 3">
    <name type="scientific">Homarus americanus</name>
    <name type="common">American lobster</name>
    <dbReference type="NCBI Taxonomy" id="6706"/>
    <lineage>
        <taxon>Eukaryota</taxon>
        <taxon>Metazoa</taxon>
        <taxon>Ecdysozoa</taxon>
        <taxon>Arthropoda</taxon>
        <taxon>Crustacea</taxon>
        <taxon>Multicrustacea</taxon>
        <taxon>Malacostraca</taxon>
        <taxon>Eumalacostraca</taxon>
        <taxon>Eucarida</taxon>
        <taxon>Decapoda</taxon>
        <taxon>Pleocyemata</taxon>
        <taxon>Astacidea</taxon>
        <taxon>Nephropoidea</taxon>
        <taxon>Nephropidae</taxon>
        <taxon>Homarus</taxon>
    </lineage>
</organism>
<dbReference type="GO" id="GO:0005654">
    <property type="term" value="C:nucleoplasm"/>
    <property type="evidence" value="ECO:0007669"/>
    <property type="project" value="UniProtKB-ARBA"/>
</dbReference>
<dbReference type="InterPro" id="IPR044281">
    <property type="entry name" value="IMP4/RPF1"/>
</dbReference>
<comment type="caution">
    <text evidence="2">The sequence shown here is derived from an EMBL/GenBank/DDBJ whole genome shotgun (WGS) entry which is preliminary data.</text>
</comment>
<dbReference type="GO" id="GO:0032040">
    <property type="term" value="C:small-subunit processome"/>
    <property type="evidence" value="ECO:0007669"/>
    <property type="project" value="TreeGrafter"/>
</dbReference>
<dbReference type="SMART" id="SM00879">
    <property type="entry name" value="Brix"/>
    <property type="match status" value="1"/>
</dbReference>
<dbReference type="Pfam" id="PF04427">
    <property type="entry name" value="Brix"/>
    <property type="match status" value="1"/>
</dbReference>
<reference evidence="2" key="1">
    <citation type="journal article" date="2021" name="Sci. Adv.">
        <title>The American lobster genome reveals insights on longevity, neural, and immune adaptations.</title>
        <authorList>
            <person name="Polinski J.M."/>
            <person name="Zimin A.V."/>
            <person name="Clark K.F."/>
            <person name="Kohn A.B."/>
            <person name="Sadowski N."/>
            <person name="Timp W."/>
            <person name="Ptitsyn A."/>
            <person name="Khanna P."/>
            <person name="Romanova D.Y."/>
            <person name="Williams P."/>
            <person name="Greenwood S.J."/>
            <person name="Moroz L.L."/>
            <person name="Walt D.R."/>
            <person name="Bodnar A.G."/>
        </authorList>
    </citation>
    <scope>NUCLEOTIDE SEQUENCE</scope>
    <source>
        <strain evidence="2">GMGI-L3</strain>
    </source>
</reference>
<protein>
    <submittedName>
        <fullName evidence="2">U3 small nucleolar ribonucleoprotein IMP4-like</fullName>
    </submittedName>
</protein>
<dbReference type="InterPro" id="IPR007109">
    <property type="entry name" value="Brix"/>
</dbReference>
<keyword evidence="2" id="KW-0687">Ribonucleoprotein</keyword>
<dbReference type="GO" id="GO:0042134">
    <property type="term" value="F:rRNA primary transcript binding"/>
    <property type="evidence" value="ECO:0007669"/>
    <property type="project" value="InterPro"/>
</dbReference>
<dbReference type="PANTHER" id="PTHR22734">
    <property type="entry name" value="U3 SMALL NUCLEOLAR RIBONUCLEOPROTEIN PROTEIN IMP4"/>
    <property type="match status" value="1"/>
</dbReference>
<dbReference type="GO" id="GO:0006364">
    <property type="term" value="P:rRNA processing"/>
    <property type="evidence" value="ECO:0007669"/>
    <property type="project" value="InterPro"/>
</dbReference>
<dbReference type="SUPFAM" id="SSF52954">
    <property type="entry name" value="Class II aaRS ABD-related"/>
    <property type="match status" value="1"/>
</dbReference>
<gene>
    <name evidence="2" type="primary">Imp4-L</name>
    <name evidence="2" type="ORF">Hamer_G015251</name>
</gene>
<dbReference type="AlphaFoldDB" id="A0A8J5TLS5"/>
<dbReference type="GO" id="GO:0030515">
    <property type="term" value="F:snoRNA binding"/>
    <property type="evidence" value="ECO:0007669"/>
    <property type="project" value="TreeGrafter"/>
</dbReference>